<organism evidence="1 2">
    <name type="scientific">Xylaria curta</name>
    <dbReference type="NCBI Taxonomy" id="42375"/>
    <lineage>
        <taxon>Eukaryota</taxon>
        <taxon>Fungi</taxon>
        <taxon>Dikarya</taxon>
        <taxon>Ascomycota</taxon>
        <taxon>Pezizomycotina</taxon>
        <taxon>Sordariomycetes</taxon>
        <taxon>Xylariomycetidae</taxon>
        <taxon>Xylariales</taxon>
        <taxon>Xylariaceae</taxon>
        <taxon>Xylaria</taxon>
    </lineage>
</organism>
<comment type="caution">
    <text evidence="1">The sequence shown here is derived from an EMBL/GenBank/DDBJ whole genome shotgun (WGS) entry which is preliminary data.</text>
</comment>
<sequence>MSDPLIIAAIVAGIAVPALHKTRLLLDDLEKLSDAPETVENLKGELSLVEAAIDSFSTITQPQWQALGTSIVDQAKTTLITCQESCEKFKADLLGWTRHSGDGKLSWRGRAVVGFFKQTRIEAMLVQLHRYQGSLNLVASTATLHYSILNTRITNHIKASISEKAAEIASSIISTDLQLATVNTELDRLDLGVNAPNTLNGGYDQGTEQSILGQERAVLESCLRLLEALKSKNKEGKEHAARKERNQLINTTFGQKNYGLQQVVKHGSFSNLSFGGPHSAAGQSTRWSLLTTSRQLLVNMLVVLY</sequence>
<dbReference type="Proteomes" id="UP001143856">
    <property type="component" value="Unassembled WGS sequence"/>
</dbReference>
<dbReference type="EMBL" id="JAPDGR010002044">
    <property type="protein sequence ID" value="KAJ2977975.1"/>
    <property type="molecule type" value="Genomic_DNA"/>
</dbReference>
<reference evidence="1" key="1">
    <citation type="submission" date="2022-10" db="EMBL/GenBank/DDBJ databases">
        <title>Genome Sequence of Xylaria curta.</title>
        <authorList>
            <person name="Buettner E."/>
        </authorList>
    </citation>
    <scope>NUCLEOTIDE SEQUENCE</scope>
    <source>
        <strain evidence="1">Babe10</strain>
    </source>
</reference>
<gene>
    <name evidence="1" type="ORF">NUW58_g7641</name>
</gene>
<accession>A0ACC1NF77</accession>
<keyword evidence="2" id="KW-1185">Reference proteome</keyword>
<proteinExistence type="predicted"/>
<name>A0ACC1NF77_9PEZI</name>
<evidence type="ECO:0000313" key="2">
    <source>
        <dbReference type="Proteomes" id="UP001143856"/>
    </source>
</evidence>
<protein>
    <submittedName>
        <fullName evidence="1">Uncharacterized protein</fullName>
    </submittedName>
</protein>
<evidence type="ECO:0000313" key="1">
    <source>
        <dbReference type="EMBL" id="KAJ2977975.1"/>
    </source>
</evidence>